<feature type="transmembrane region" description="Helical" evidence="1">
    <location>
        <begin position="47"/>
        <end position="66"/>
    </location>
</feature>
<keyword evidence="1" id="KW-0812">Transmembrane</keyword>
<dbReference type="EMBL" id="CAMTCP010000241">
    <property type="protein sequence ID" value="CAI3627436.1"/>
    <property type="molecule type" value="Genomic_DNA"/>
</dbReference>
<protein>
    <submittedName>
        <fullName evidence="2">Uncharacterized protein</fullName>
    </submittedName>
</protein>
<comment type="caution">
    <text evidence="2">The sequence shown here is derived from an EMBL/GenBank/DDBJ whole genome shotgun (WGS) entry which is preliminary data.</text>
</comment>
<evidence type="ECO:0000313" key="2">
    <source>
        <dbReference type="EMBL" id="CAI3627436.1"/>
    </source>
</evidence>
<proteinExistence type="predicted"/>
<keyword evidence="1" id="KW-0472">Membrane</keyword>
<evidence type="ECO:0000256" key="1">
    <source>
        <dbReference type="SAM" id="Phobius"/>
    </source>
</evidence>
<dbReference type="RefSeq" id="WP_125149218.1">
    <property type="nucleotide sequence ID" value="NZ_CAMRXC010000227.1"/>
</dbReference>
<accession>A0AAD1YIE4</accession>
<keyword evidence="1" id="KW-1133">Transmembrane helix</keyword>
<organism evidence="2 3">
    <name type="scientific">Clostridium neonatale</name>
    <dbReference type="NCBI Taxonomy" id="137838"/>
    <lineage>
        <taxon>Bacteria</taxon>
        <taxon>Bacillati</taxon>
        <taxon>Bacillota</taxon>
        <taxon>Clostridia</taxon>
        <taxon>Eubacteriales</taxon>
        <taxon>Clostridiaceae</taxon>
        <taxon>Clostridium</taxon>
    </lineage>
</organism>
<dbReference type="GeneID" id="68876402"/>
<dbReference type="Proteomes" id="UP001189143">
    <property type="component" value="Unassembled WGS sequence"/>
</dbReference>
<sequence>MNTLIVRNRNDLKEAVEKGYDEIILEGKLAEKFEKAEKIQKLSQPKLASLIAFASGAGATIIASLVTSAESSGISLAFSATTVTVFAAAEGINIAVVAEYLMLCALVGTKIVKNLIEKYDIELKNKDGQDIPIVELKKYKV</sequence>
<dbReference type="AlphaFoldDB" id="A0AAD1YIE4"/>
<gene>
    <name evidence="2" type="ORF">CNEO2_430027</name>
</gene>
<name>A0AAD1YIE4_9CLOT</name>
<evidence type="ECO:0000313" key="3">
    <source>
        <dbReference type="Proteomes" id="UP001189143"/>
    </source>
</evidence>
<feature type="transmembrane region" description="Helical" evidence="1">
    <location>
        <begin position="86"/>
        <end position="108"/>
    </location>
</feature>
<reference evidence="2" key="1">
    <citation type="submission" date="2022-10" db="EMBL/GenBank/DDBJ databases">
        <authorList>
            <person name="Aires J."/>
            <person name="Mesa V."/>
        </authorList>
    </citation>
    <scope>NUCLEOTIDE SEQUENCE</scope>
    <source>
        <strain evidence="2">Clostridium neonatale JD116</strain>
    </source>
</reference>